<comment type="caution">
    <text evidence="3">The sequence shown here is derived from an EMBL/GenBank/DDBJ whole genome shotgun (WGS) entry which is preliminary data.</text>
</comment>
<dbReference type="GO" id="GO:0008725">
    <property type="term" value="F:DNA-3-methyladenine glycosylase activity"/>
    <property type="evidence" value="ECO:0007669"/>
    <property type="project" value="TreeGrafter"/>
</dbReference>
<dbReference type="RefSeq" id="WP_203908568.1">
    <property type="nucleotide sequence ID" value="NZ_BONY01000014.1"/>
</dbReference>
<accession>A0A8J3VG30</accession>
<reference evidence="3" key="1">
    <citation type="submission" date="2021-01" db="EMBL/GenBank/DDBJ databases">
        <title>Whole genome shotgun sequence of Rhizocola hellebori NBRC 109834.</title>
        <authorList>
            <person name="Komaki H."/>
            <person name="Tamura T."/>
        </authorList>
    </citation>
    <scope>NUCLEOTIDE SEQUENCE</scope>
    <source>
        <strain evidence="3">NBRC 109834</strain>
    </source>
</reference>
<evidence type="ECO:0000313" key="4">
    <source>
        <dbReference type="Proteomes" id="UP000612899"/>
    </source>
</evidence>
<proteinExistence type="predicted"/>
<protein>
    <submittedName>
        <fullName evidence="3">3-methyladenine DNA glycosylase</fullName>
    </submittedName>
</protein>
<dbReference type="GO" id="GO:0043916">
    <property type="term" value="F:DNA-7-methylguanine glycosylase activity"/>
    <property type="evidence" value="ECO:0007669"/>
    <property type="project" value="TreeGrafter"/>
</dbReference>
<dbReference type="SUPFAM" id="SSF48150">
    <property type="entry name" value="DNA-glycosylase"/>
    <property type="match status" value="1"/>
</dbReference>
<gene>
    <name evidence="3" type="ORF">Rhe02_27590</name>
</gene>
<dbReference type="Gene3D" id="1.10.340.30">
    <property type="entry name" value="Hypothetical protein, domain 2"/>
    <property type="match status" value="1"/>
</dbReference>
<dbReference type="GO" id="GO:0006307">
    <property type="term" value="P:DNA alkylation repair"/>
    <property type="evidence" value="ECO:0007669"/>
    <property type="project" value="TreeGrafter"/>
</dbReference>
<evidence type="ECO:0000256" key="2">
    <source>
        <dbReference type="ARBA" id="ARBA00023204"/>
    </source>
</evidence>
<keyword evidence="4" id="KW-1185">Reference proteome</keyword>
<dbReference type="EMBL" id="BONY01000014">
    <property type="protein sequence ID" value="GIH04692.1"/>
    <property type="molecule type" value="Genomic_DNA"/>
</dbReference>
<dbReference type="GO" id="GO:0005737">
    <property type="term" value="C:cytoplasm"/>
    <property type="evidence" value="ECO:0007669"/>
    <property type="project" value="TreeGrafter"/>
</dbReference>
<keyword evidence="2" id="KW-0234">DNA repair</keyword>
<sequence length="274" mass="30044">MSALSLIGFTRYDPCARWIDGSFWLAARTPHGPGSIRLHPQVEAHGPGGPWLLERAPGMLGELDDVTGFAPEHPLLKRLKPVTLPRTGLVFPRLMRAICEQKVTGKEAYQAYSAIVRHFREEAPGPVAGLLLPPSPEAILGTPYWGFHALGLEQRRAEVLRRAAFEAPRLESCVDSAALAKRLLSIPGIGPWTVAEVTRLVFGDADAVSVGDFHMKNFVSWALAGEPRGTDERMLELLQPYAGHRGRVCLMIESAGLGAPRYGPRAPIRNFRSF</sequence>
<dbReference type="GO" id="GO:0006285">
    <property type="term" value="P:base-excision repair, AP site formation"/>
    <property type="evidence" value="ECO:0007669"/>
    <property type="project" value="TreeGrafter"/>
</dbReference>
<name>A0A8J3VG30_9ACTN</name>
<dbReference type="GO" id="GO:0032993">
    <property type="term" value="C:protein-DNA complex"/>
    <property type="evidence" value="ECO:0007669"/>
    <property type="project" value="TreeGrafter"/>
</dbReference>
<keyword evidence="1" id="KW-0227">DNA damage</keyword>
<dbReference type="Proteomes" id="UP000612899">
    <property type="component" value="Unassembled WGS sequence"/>
</dbReference>
<evidence type="ECO:0000256" key="1">
    <source>
        <dbReference type="ARBA" id="ARBA00022763"/>
    </source>
</evidence>
<dbReference type="PANTHER" id="PTHR43003">
    <property type="entry name" value="DNA-3-METHYLADENINE GLYCOSYLASE"/>
    <property type="match status" value="1"/>
</dbReference>
<dbReference type="GO" id="GO:0032131">
    <property type="term" value="F:alkylated DNA binding"/>
    <property type="evidence" value="ECO:0007669"/>
    <property type="project" value="TreeGrafter"/>
</dbReference>
<organism evidence="3 4">
    <name type="scientific">Rhizocola hellebori</name>
    <dbReference type="NCBI Taxonomy" id="1392758"/>
    <lineage>
        <taxon>Bacteria</taxon>
        <taxon>Bacillati</taxon>
        <taxon>Actinomycetota</taxon>
        <taxon>Actinomycetes</taxon>
        <taxon>Micromonosporales</taxon>
        <taxon>Micromonosporaceae</taxon>
        <taxon>Rhizocola</taxon>
    </lineage>
</organism>
<dbReference type="AlphaFoldDB" id="A0A8J3VG30"/>
<evidence type="ECO:0000313" key="3">
    <source>
        <dbReference type="EMBL" id="GIH04692.1"/>
    </source>
</evidence>
<dbReference type="PANTHER" id="PTHR43003:SF6">
    <property type="entry name" value="DNA GLYCOSYLASE"/>
    <property type="match status" value="1"/>
</dbReference>
<dbReference type="InterPro" id="IPR051912">
    <property type="entry name" value="Alkylbase_DNA_Glycosylase/TA"/>
</dbReference>
<dbReference type="InterPro" id="IPR011257">
    <property type="entry name" value="DNA_glycosylase"/>
</dbReference>